<dbReference type="InterPro" id="IPR001091">
    <property type="entry name" value="RM_Methyltransferase"/>
</dbReference>
<evidence type="ECO:0000256" key="1">
    <source>
        <dbReference type="ARBA" id="ARBA00022603"/>
    </source>
</evidence>
<dbReference type="GO" id="GO:0032259">
    <property type="term" value="P:methylation"/>
    <property type="evidence" value="ECO:0007669"/>
    <property type="project" value="UniProtKB-KW"/>
</dbReference>
<protein>
    <recommendedName>
        <fullName evidence="4">DNA methylase N-4/N-6 domain-containing protein</fullName>
    </recommendedName>
</protein>
<dbReference type="InterPro" id="IPR029063">
    <property type="entry name" value="SAM-dependent_MTases_sf"/>
</dbReference>
<comment type="caution">
    <text evidence="5">The sequence shown here is derived from an EMBL/GenBank/DDBJ whole genome shotgun (WGS) entry which is preliminary data.</text>
</comment>
<dbReference type="GO" id="GO:0008170">
    <property type="term" value="F:N-methyltransferase activity"/>
    <property type="evidence" value="ECO:0007669"/>
    <property type="project" value="InterPro"/>
</dbReference>
<dbReference type="EMBL" id="BARS01003418">
    <property type="protein sequence ID" value="GAF82539.1"/>
    <property type="molecule type" value="Genomic_DNA"/>
</dbReference>
<reference evidence="5" key="1">
    <citation type="journal article" date="2014" name="Front. Microbiol.">
        <title>High frequency of phylogenetically diverse reductive dehalogenase-homologous genes in deep subseafloor sedimentary metagenomes.</title>
        <authorList>
            <person name="Kawai M."/>
            <person name="Futagami T."/>
            <person name="Toyoda A."/>
            <person name="Takaki Y."/>
            <person name="Nishi S."/>
            <person name="Hori S."/>
            <person name="Arai W."/>
            <person name="Tsubouchi T."/>
            <person name="Morono Y."/>
            <person name="Uchiyama I."/>
            <person name="Ito T."/>
            <person name="Fujiyama A."/>
            <person name="Inagaki F."/>
            <person name="Takami H."/>
        </authorList>
    </citation>
    <scope>NUCLEOTIDE SEQUENCE</scope>
    <source>
        <strain evidence="5">Expedition CK06-06</strain>
    </source>
</reference>
<dbReference type="AlphaFoldDB" id="X0SNB8"/>
<sequence length="456" mass="51499">MVQVFGGEAGCQHEWETEERTRDNRYTAGLTSDFDTKTGAGGKFSAKETFSSGTCRLCGAWRGELGLEPNPEMFVEHIVEIFREVRRVLRDDGTVFLNLGDSYATHAGSKNTKHKHNFRSPEVAIKEGIYQPRPYGKAIGLKEKDLCGIPWAVAKALQADGWYLRSDIIWSKPNPMPESLNGWRWERHRVKVKAQGIGTSPQRLGVVQGTNNKPQRNAPGGVFQDAAEWVDCPGCDKCLPNDLLVLRKGSWRPTKSHEYLFMLAKSDRYYADADAVREGYTKPLDRWGGDSKKLTDNLKGNNNPYEMAHRERDMRPNPSGRNRRTVWQIATQPFKGSHFATFPEALVEPCIKAATSERGCCPECGSGWARVVEKEQTEDMRWSKLGGLHMADVPGQQPVSETSVLRTGSWNTSTTTGWRPTCDCWRDMPAPVLPRTRDTRKRYQQDAGDYWKIRAV</sequence>
<evidence type="ECO:0000259" key="4">
    <source>
        <dbReference type="Pfam" id="PF01555"/>
    </source>
</evidence>
<evidence type="ECO:0000313" key="5">
    <source>
        <dbReference type="EMBL" id="GAF82539.1"/>
    </source>
</evidence>
<dbReference type="InterPro" id="IPR002941">
    <property type="entry name" value="DNA_methylase_N4/N6"/>
</dbReference>
<dbReference type="SUPFAM" id="SSF53335">
    <property type="entry name" value="S-adenosyl-L-methionine-dependent methyltransferases"/>
    <property type="match status" value="2"/>
</dbReference>
<feature type="region of interest" description="Disordered" evidence="3">
    <location>
        <begin position="291"/>
        <end position="322"/>
    </location>
</feature>
<dbReference type="PRINTS" id="PR00508">
    <property type="entry name" value="S21N4MTFRASE"/>
</dbReference>
<gene>
    <name evidence="5" type="ORF">S01H1_06623</name>
</gene>
<evidence type="ECO:0000256" key="2">
    <source>
        <dbReference type="ARBA" id="ARBA00022679"/>
    </source>
</evidence>
<proteinExistence type="predicted"/>
<dbReference type="Gene3D" id="3.40.50.150">
    <property type="entry name" value="Vaccinia Virus protein VP39"/>
    <property type="match status" value="1"/>
</dbReference>
<keyword evidence="2" id="KW-0808">Transferase</keyword>
<accession>X0SNB8</accession>
<dbReference type="GO" id="GO:0003677">
    <property type="term" value="F:DNA binding"/>
    <property type="evidence" value="ECO:0007669"/>
    <property type="project" value="InterPro"/>
</dbReference>
<keyword evidence="1" id="KW-0489">Methyltransferase</keyword>
<dbReference type="Pfam" id="PF01555">
    <property type="entry name" value="N6_N4_Mtase"/>
    <property type="match status" value="1"/>
</dbReference>
<feature type="domain" description="DNA methylase N-4/N-6" evidence="4">
    <location>
        <begin position="69"/>
        <end position="360"/>
    </location>
</feature>
<organism evidence="5">
    <name type="scientific">marine sediment metagenome</name>
    <dbReference type="NCBI Taxonomy" id="412755"/>
    <lineage>
        <taxon>unclassified sequences</taxon>
        <taxon>metagenomes</taxon>
        <taxon>ecological metagenomes</taxon>
    </lineage>
</organism>
<name>X0SNB8_9ZZZZ</name>
<feature type="non-terminal residue" evidence="5">
    <location>
        <position position="456"/>
    </location>
</feature>
<evidence type="ECO:0000256" key="3">
    <source>
        <dbReference type="SAM" id="MobiDB-lite"/>
    </source>
</evidence>